<feature type="compositionally biased region" description="Basic and acidic residues" evidence="2">
    <location>
        <begin position="430"/>
        <end position="446"/>
    </location>
</feature>
<feature type="compositionally biased region" description="Low complexity" evidence="2">
    <location>
        <begin position="802"/>
        <end position="812"/>
    </location>
</feature>
<feature type="compositionally biased region" description="Polar residues" evidence="2">
    <location>
        <begin position="1068"/>
        <end position="1078"/>
    </location>
</feature>
<comment type="caution">
    <text evidence="5">The sequence shown here is derived from an EMBL/GenBank/DDBJ whole genome shotgun (WGS) entry which is preliminary data.</text>
</comment>
<feature type="compositionally biased region" description="Low complexity" evidence="2">
    <location>
        <begin position="871"/>
        <end position="881"/>
    </location>
</feature>
<dbReference type="InterPro" id="IPR026947">
    <property type="entry name" value="UBN_middle_dom"/>
</dbReference>
<dbReference type="GO" id="GO:0005634">
    <property type="term" value="C:nucleus"/>
    <property type="evidence" value="ECO:0007669"/>
    <property type="project" value="TreeGrafter"/>
</dbReference>
<dbReference type="Pfam" id="PF08729">
    <property type="entry name" value="HUN"/>
    <property type="match status" value="1"/>
</dbReference>
<feature type="region of interest" description="Disordered" evidence="2">
    <location>
        <begin position="1305"/>
        <end position="1355"/>
    </location>
</feature>
<organism evidence="5 6">
    <name type="scientific">Littorina saxatilis</name>
    <dbReference type="NCBI Taxonomy" id="31220"/>
    <lineage>
        <taxon>Eukaryota</taxon>
        <taxon>Metazoa</taxon>
        <taxon>Spiralia</taxon>
        <taxon>Lophotrochozoa</taxon>
        <taxon>Mollusca</taxon>
        <taxon>Gastropoda</taxon>
        <taxon>Caenogastropoda</taxon>
        <taxon>Littorinimorpha</taxon>
        <taxon>Littorinoidea</taxon>
        <taxon>Littorinidae</taxon>
        <taxon>Littorina</taxon>
    </lineage>
</organism>
<dbReference type="InterPro" id="IPR014840">
    <property type="entry name" value="HRD"/>
</dbReference>
<sequence length="1355" mass="144568">MAEPRRVEFQTISTCKEDKKETKRVLIPRFTLALGESTATTCPEFSFTELVKKEKKSVSEPENDDPFGAEDDCHDEVAALAQKLEEKYGPKPGKKTGKKRKLKCLEDEYFDLGDGYDVDDPFIDNTEAYDEVVPSCLTTKLGGFYINSGTLDFRTVDQDQEDSAGEFITPLVKKRGRPRKILDSDEDEPEAGAEPKKKKIKKKKVKEGVEGEQKRKKKKLMLGPDGEKIVKRKKIIDPNKKKKMSPTVKELLKQQTAATATPNGDVDMEQSPTTPPNVGETSTIQDQIESVIFETLQDGDDKKSNGSEFGPNFLPSDLPDDLAIAIVDIKQAARDSKKGKCKFFSPHVNNLLLGIELASRQLQFGKRKAIYAHLADHLPCGKETLIKRAKKLRESQQDDQLKLPIQRLKEEIDKVMPGLQELHEQEVARSRQEFKDKLEESQREEGGNTESDDDNKSILPEGQSRKGNRDPRKKFKWTSEIKSLLCQIVGIKMRMFDTYKIRSQAPEDYLKTFLDNEVKVLWPQGWIQTRMLYKETRSVHGNWTNPLKPKRPLLVSRSVASPHANSSSNICDPQQNDSLSQPPLPSNTSTEVIEVSDNDDPYPTPTMPRKDKVKAVTTVLDVAEGTSRGGPGAGENLKFSPNSMEAIAAATAAAVAAAVSSPKVESALSVSERRPNLVTEMLKKPGIDAGAAFLKSAGPKTPTTPLGKDAASFSPFLAEFNKYLTTSNTSTPQPSTSARPGPSLLAQHITQVQSKTVSSSTVRPDDKRQINWSMEDLVGVERARKLAAPSAPPPPPPPPAAHAPHPGLPLSASNSASGLDALSLPPVQYKKMAALLMGADSGDSLSRGGKSKSDLVRDQILSQIQAEIDARSAAAGGSSSRLVGEDSGNRAAALSQGAASLPRQSPAPAHLSRQSPVPPHSPRQSPVPAHSPNTQRSPGVGAVPGSRQSPQVMSRQSPTTVRVQTASGGAKQQAVVSPQQTTLPGKGSGSLSQGTSGRSLLSTFQSQKSPSQISPPPARGSVTVRPGADPTQRKPAPSPSPSVGAVRPASSPAHRKPTSSPALAHASQPFQRNSNTPVSQPLVRASVGHSQGQNVKVSVSQGQNMKASVSQGQNMKVGQGQNMKVSVDQGQNMKVNVGQGQNMKASVSQGQVSAPQRVSVGQSMLQRSSPTNLTSQGQRNSAAAQTAVNKTEAGHGLVSVPQGAQKLSGAASMALTLGQAISQTLYQQIENEVRKGSPASAVHNNRANPAPSQRPTGGQAATATTTAATLQAARAASINIGSQLSNQASNQGSKQASVAHSKPLAHGNMLMNNSPRPQEPSAVAGKAPATRPAVNLSGTSGALPHGSGIPPAAVG</sequence>
<feature type="region of interest" description="Disordered" evidence="2">
    <location>
        <begin position="178"/>
        <end position="283"/>
    </location>
</feature>
<protein>
    <recommendedName>
        <fullName evidence="7">Ubinuclein-1</fullName>
    </recommendedName>
</protein>
<dbReference type="Proteomes" id="UP001374579">
    <property type="component" value="Unassembled WGS sequence"/>
</dbReference>
<name>A0AAN9G6E9_9CAEN</name>
<dbReference type="PANTHER" id="PTHR21669:SF28">
    <property type="entry name" value="YEMANUCLEIN"/>
    <property type="match status" value="1"/>
</dbReference>
<feature type="compositionally biased region" description="Polar residues" evidence="2">
    <location>
        <begin position="563"/>
        <end position="591"/>
    </location>
</feature>
<evidence type="ECO:0000259" key="3">
    <source>
        <dbReference type="Pfam" id="PF08729"/>
    </source>
</evidence>
<feature type="compositionally biased region" description="Polar residues" evidence="2">
    <location>
        <begin position="946"/>
        <end position="967"/>
    </location>
</feature>
<feature type="region of interest" description="Disordered" evidence="2">
    <location>
        <begin position="1232"/>
        <end position="1266"/>
    </location>
</feature>
<feature type="compositionally biased region" description="Polar residues" evidence="2">
    <location>
        <begin position="253"/>
        <end position="262"/>
    </location>
</feature>
<feature type="compositionally biased region" description="Polar residues" evidence="2">
    <location>
        <begin position="974"/>
        <end position="1004"/>
    </location>
</feature>
<evidence type="ECO:0000313" key="6">
    <source>
        <dbReference type="Proteomes" id="UP001374579"/>
    </source>
</evidence>
<feature type="region of interest" description="Disordered" evidence="2">
    <location>
        <begin position="430"/>
        <end position="473"/>
    </location>
</feature>
<feature type="compositionally biased region" description="Polar residues" evidence="2">
    <location>
        <begin position="1242"/>
        <end position="1255"/>
    </location>
</feature>
<feature type="domain" description="Hpc2-related" evidence="3">
    <location>
        <begin position="106"/>
        <end position="152"/>
    </location>
</feature>
<feature type="compositionally biased region" description="Pro residues" evidence="2">
    <location>
        <begin position="790"/>
        <end position="801"/>
    </location>
</feature>
<feature type="region of interest" description="Disordered" evidence="2">
    <location>
        <begin position="785"/>
        <end position="821"/>
    </location>
</feature>
<accession>A0AAN9G6E9</accession>
<dbReference type="PANTHER" id="PTHR21669">
    <property type="entry name" value="CAPZ-INTERACTING PROTEIN AND RELATED PROTEINS"/>
    <property type="match status" value="1"/>
</dbReference>
<evidence type="ECO:0000259" key="4">
    <source>
        <dbReference type="Pfam" id="PF14075"/>
    </source>
</evidence>
<feature type="region of interest" description="Disordered" evidence="2">
    <location>
        <begin position="869"/>
        <end position="1078"/>
    </location>
</feature>
<evidence type="ECO:0008006" key="7">
    <source>
        <dbReference type="Google" id="ProtNLM"/>
    </source>
</evidence>
<keyword evidence="1" id="KW-0597">Phosphoprotein</keyword>
<keyword evidence="6" id="KW-1185">Reference proteome</keyword>
<feature type="compositionally biased region" description="Low complexity" evidence="2">
    <location>
        <begin position="1256"/>
        <end position="1266"/>
    </location>
</feature>
<evidence type="ECO:0000256" key="1">
    <source>
        <dbReference type="ARBA" id="ARBA00022553"/>
    </source>
</evidence>
<feature type="compositionally biased region" description="Basic residues" evidence="2">
    <location>
        <begin position="196"/>
        <end position="205"/>
    </location>
</feature>
<feature type="compositionally biased region" description="Basic and acidic residues" evidence="2">
    <location>
        <begin position="225"/>
        <end position="239"/>
    </location>
</feature>
<feature type="region of interest" description="Disordered" evidence="2">
    <location>
        <begin position="752"/>
        <end position="773"/>
    </location>
</feature>
<proteinExistence type="predicted"/>
<evidence type="ECO:0000313" key="5">
    <source>
        <dbReference type="EMBL" id="KAK7096647.1"/>
    </source>
</evidence>
<gene>
    <name evidence="5" type="ORF">V1264_003728</name>
</gene>
<dbReference type="EMBL" id="JBAMIC010000013">
    <property type="protein sequence ID" value="KAK7096647.1"/>
    <property type="molecule type" value="Genomic_DNA"/>
</dbReference>
<feature type="domain" description="Ubinuclein middle" evidence="4">
    <location>
        <begin position="314"/>
        <end position="534"/>
    </location>
</feature>
<reference evidence="5 6" key="1">
    <citation type="submission" date="2024-02" db="EMBL/GenBank/DDBJ databases">
        <title>Chromosome-scale genome assembly of the rough periwinkle Littorina saxatilis.</title>
        <authorList>
            <person name="De Jode A."/>
            <person name="Faria R."/>
            <person name="Formenti G."/>
            <person name="Sims Y."/>
            <person name="Smith T.P."/>
            <person name="Tracey A."/>
            <person name="Wood J.M.D."/>
            <person name="Zagrodzka Z.B."/>
            <person name="Johannesson K."/>
            <person name="Butlin R.K."/>
            <person name="Leder E.H."/>
        </authorList>
    </citation>
    <scope>NUCLEOTIDE SEQUENCE [LARGE SCALE GENOMIC DNA]</scope>
    <source>
        <strain evidence="5">Snail1</strain>
        <tissue evidence="5">Muscle</tissue>
    </source>
</reference>
<dbReference type="GO" id="GO:0006325">
    <property type="term" value="P:chromatin organization"/>
    <property type="evidence" value="ECO:0007669"/>
    <property type="project" value="TreeGrafter"/>
</dbReference>
<dbReference type="Pfam" id="PF14075">
    <property type="entry name" value="UBN_AB"/>
    <property type="match status" value="1"/>
</dbReference>
<feature type="compositionally biased region" description="Low complexity" evidence="2">
    <location>
        <begin position="1041"/>
        <end position="1052"/>
    </location>
</feature>
<feature type="region of interest" description="Disordered" evidence="2">
    <location>
        <begin position="558"/>
        <end position="609"/>
    </location>
</feature>
<evidence type="ECO:0000256" key="2">
    <source>
        <dbReference type="SAM" id="MobiDB-lite"/>
    </source>
</evidence>
<feature type="region of interest" description="Disordered" evidence="2">
    <location>
        <begin position="1166"/>
        <end position="1187"/>
    </location>
</feature>
<feature type="compositionally biased region" description="Low complexity" evidence="2">
    <location>
        <begin position="752"/>
        <end position="762"/>
    </location>
</feature>